<protein>
    <recommendedName>
        <fullName evidence="3">ParA family protein</fullName>
    </recommendedName>
</protein>
<dbReference type="Proteomes" id="UP000078295">
    <property type="component" value="Unassembled WGS sequence"/>
</dbReference>
<evidence type="ECO:0000313" key="2">
    <source>
        <dbReference type="Proteomes" id="UP000078295"/>
    </source>
</evidence>
<gene>
    <name evidence="1" type="ORF">AO370_0076</name>
</gene>
<evidence type="ECO:0008006" key="3">
    <source>
        <dbReference type="Google" id="ProtNLM"/>
    </source>
</evidence>
<reference evidence="1 2" key="1">
    <citation type="journal article" date="2016" name="Genome Biol. Evol.">
        <title>Comparative Genomic Analyses of the Moraxella catarrhalis Serosensitive and Seroresistant Lineages Demonstrate Their Independent Evolution.</title>
        <authorList>
            <person name="Earl J.P."/>
            <person name="de Vries S.P."/>
            <person name="Ahmed A."/>
            <person name="Powell E."/>
            <person name="Schultz M.P."/>
            <person name="Hermans P.W."/>
            <person name="Hill D.J."/>
            <person name="Zhou Z."/>
            <person name="Constantinidou C.I."/>
            <person name="Hu F.Z."/>
            <person name="Bootsma H.J."/>
            <person name="Ehrlich G.D."/>
        </authorList>
    </citation>
    <scope>NUCLEOTIDE SEQUENCE [LARGE SCALE GENOMIC DNA]</scope>
    <source>
        <strain evidence="1 2">F23</strain>
    </source>
</reference>
<organism evidence="1 2">
    <name type="scientific">Moraxella catarrhalis</name>
    <name type="common">Branhamella catarrhalis</name>
    <dbReference type="NCBI Taxonomy" id="480"/>
    <lineage>
        <taxon>Bacteria</taxon>
        <taxon>Pseudomonadati</taxon>
        <taxon>Pseudomonadota</taxon>
        <taxon>Gammaproteobacteria</taxon>
        <taxon>Moraxellales</taxon>
        <taxon>Moraxellaceae</taxon>
        <taxon>Moraxella</taxon>
    </lineage>
</organism>
<name>A0AB36DRK0_MORCA</name>
<comment type="caution">
    <text evidence="1">The sequence shown here is derived from an EMBL/GenBank/DDBJ whole genome shotgun (WGS) entry which is preliminary data.</text>
</comment>
<accession>A0AB36DRK0</accession>
<proteinExistence type="predicted"/>
<evidence type="ECO:0000313" key="1">
    <source>
        <dbReference type="EMBL" id="OAV28226.1"/>
    </source>
</evidence>
<dbReference type="EMBL" id="LXHQ01000007">
    <property type="protein sequence ID" value="OAV28226.1"/>
    <property type="molecule type" value="Genomic_DNA"/>
</dbReference>
<sequence length="37" mass="4113">MEIITSASAKGGVSKSLLSINLYFYLKDEEQKKGTFD</sequence>
<dbReference type="AlphaFoldDB" id="A0AB36DRK0"/>